<reference evidence="1 2" key="1">
    <citation type="journal article" date="2018" name="Mol. Biol. Evol.">
        <title>Analysis of the draft genome of the red seaweed Gracilariopsis chorda provides insights into genome size evolution in Rhodophyta.</title>
        <authorList>
            <person name="Lee J."/>
            <person name="Yang E.C."/>
            <person name="Graf L."/>
            <person name="Yang J.H."/>
            <person name="Qiu H."/>
            <person name="Zel Zion U."/>
            <person name="Chan C.X."/>
            <person name="Stephens T.G."/>
            <person name="Weber A.P.M."/>
            <person name="Boo G.H."/>
            <person name="Boo S.M."/>
            <person name="Kim K.M."/>
            <person name="Shin Y."/>
            <person name="Jung M."/>
            <person name="Lee S.J."/>
            <person name="Yim H.S."/>
            <person name="Lee J.H."/>
            <person name="Bhattacharya D."/>
            <person name="Yoon H.S."/>
        </authorList>
    </citation>
    <scope>NUCLEOTIDE SEQUENCE [LARGE SCALE GENOMIC DNA]</scope>
    <source>
        <strain evidence="1 2">SKKU-2015</strain>
        <tissue evidence="1">Whole body</tissue>
    </source>
</reference>
<accession>A0A2V3IWS1</accession>
<name>A0A2V3IWS1_9FLOR</name>
<gene>
    <name evidence="1" type="ORF">BWQ96_03587</name>
</gene>
<dbReference type="EMBL" id="NBIV01000035">
    <property type="protein sequence ID" value="PXF46598.1"/>
    <property type="molecule type" value="Genomic_DNA"/>
</dbReference>
<keyword evidence="2" id="KW-1185">Reference proteome</keyword>
<dbReference type="Proteomes" id="UP000247409">
    <property type="component" value="Unassembled WGS sequence"/>
</dbReference>
<comment type="caution">
    <text evidence="1">The sequence shown here is derived from an EMBL/GenBank/DDBJ whole genome shotgun (WGS) entry which is preliminary data.</text>
</comment>
<dbReference type="AlphaFoldDB" id="A0A2V3IWS1"/>
<proteinExistence type="predicted"/>
<organism evidence="1 2">
    <name type="scientific">Gracilariopsis chorda</name>
    <dbReference type="NCBI Taxonomy" id="448386"/>
    <lineage>
        <taxon>Eukaryota</taxon>
        <taxon>Rhodophyta</taxon>
        <taxon>Florideophyceae</taxon>
        <taxon>Rhodymeniophycidae</taxon>
        <taxon>Gracilariales</taxon>
        <taxon>Gracilariaceae</taxon>
        <taxon>Gracilariopsis</taxon>
    </lineage>
</organism>
<protein>
    <submittedName>
        <fullName evidence="1">Uncharacterized protein</fullName>
    </submittedName>
</protein>
<sequence>MGAIVQCEMQSLEQNLLEIMPVESQGVQRALLRTITKLKYDKNVFVYTCSKSKNFR</sequence>
<evidence type="ECO:0000313" key="2">
    <source>
        <dbReference type="Proteomes" id="UP000247409"/>
    </source>
</evidence>
<evidence type="ECO:0000313" key="1">
    <source>
        <dbReference type="EMBL" id="PXF46598.1"/>
    </source>
</evidence>